<evidence type="ECO:0000313" key="1">
    <source>
        <dbReference type="EMBL" id="PAX54598.1"/>
    </source>
</evidence>
<dbReference type="Gene3D" id="2.60.120.10">
    <property type="entry name" value="Jelly Rolls"/>
    <property type="match status" value="1"/>
</dbReference>
<reference evidence="1 2" key="1">
    <citation type="submission" date="2017-08" db="EMBL/GenBank/DDBJ databases">
        <title>Draft genome sequence of filamentous cyanobacterium Calothrix elsteri CCALA 953.</title>
        <authorList>
            <person name="Gagunashvili A.N."/>
            <person name="Elster J."/>
            <person name="Andresson O.S."/>
        </authorList>
    </citation>
    <scope>NUCLEOTIDE SEQUENCE [LARGE SCALE GENOMIC DNA]</scope>
    <source>
        <strain evidence="1 2">CCALA 953</strain>
    </source>
</reference>
<dbReference type="InterPro" id="IPR014710">
    <property type="entry name" value="RmlC-like_jellyroll"/>
</dbReference>
<dbReference type="AlphaFoldDB" id="A0A2A2TJH0"/>
<dbReference type="EMBL" id="NTFS01000112">
    <property type="protein sequence ID" value="PAX54598.1"/>
    <property type="molecule type" value="Genomic_DNA"/>
</dbReference>
<dbReference type="CDD" id="cd10548">
    <property type="entry name" value="cupin_CDO"/>
    <property type="match status" value="1"/>
</dbReference>
<evidence type="ECO:0000313" key="2">
    <source>
        <dbReference type="Proteomes" id="UP000218238"/>
    </source>
</evidence>
<keyword evidence="2" id="KW-1185">Reference proteome</keyword>
<dbReference type="RefSeq" id="WP_095721957.1">
    <property type="nucleotide sequence ID" value="NZ_NTFS01000112.1"/>
</dbReference>
<dbReference type="SUPFAM" id="SSF51182">
    <property type="entry name" value="RmlC-like cupins"/>
    <property type="match status" value="1"/>
</dbReference>
<dbReference type="OrthoDB" id="7059163at2"/>
<sequence>MKKNRDWLVTGNGQYQACKTAREWDLLRENYRVHRFLTELENLLMDTEDESKYLPEIRTLVRRLIVNSYWVQSQYLEASPQTGTSVLVLYDELGFPFTVQTVTFAPGTKSNIHNHGTWGVIAILKGQEKNTFWKRESNPNSEGGIEQDKIEQTGDLTLFPGDIISFTPDAIHSVEAIGNEPTVTFNIYGETDPTQRLEFDPVNHIARRF</sequence>
<dbReference type="Proteomes" id="UP000218238">
    <property type="component" value="Unassembled WGS sequence"/>
</dbReference>
<organism evidence="1 2">
    <name type="scientific">Brunnivagina elsteri CCALA 953</name>
    <dbReference type="NCBI Taxonomy" id="987040"/>
    <lineage>
        <taxon>Bacteria</taxon>
        <taxon>Bacillati</taxon>
        <taxon>Cyanobacteriota</taxon>
        <taxon>Cyanophyceae</taxon>
        <taxon>Nostocales</taxon>
        <taxon>Calotrichaceae</taxon>
        <taxon>Brunnivagina</taxon>
    </lineage>
</organism>
<name>A0A2A2TJH0_9CYAN</name>
<proteinExistence type="predicted"/>
<comment type="caution">
    <text evidence="1">The sequence shown here is derived from an EMBL/GenBank/DDBJ whole genome shotgun (WGS) entry which is preliminary data.</text>
</comment>
<protein>
    <submittedName>
        <fullName evidence="1">Cupin</fullName>
    </submittedName>
</protein>
<dbReference type="InterPro" id="IPR011051">
    <property type="entry name" value="RmlC_Cupin_sf"/>
</dbReference>
<accession>A0A2A2TJH0</accession>
<gene>
    <name evidence="1" type="ORF">CK510_12180</name>
</gene>